<feature type="domain" description="O-methyltransferase C-terminal" evidence="5">
    <location>
        <begin position="167"/>
        <end position="311"/>
    </location>
</feature>
<dbReference type="InterPro" id="IPR036388">
    <property type="entry name" value="WH-like_DNA-bd_sf"/>
</dbReference>
<evidence type="ECO:0000259" key="5">
    <source>
        <dbReference type="Pfam" id="PF00891"/>
    </source>
</evidence>
<dbReference type="InterPro" id="IPR036390">
    <property type="entry name" value="WH_DNA-bd_sf"/>
</dbReference>
<dbReference type="PIRSF" id="PIRSF005739">
    <property type="entry name" value="O-mtase"/>
    <property type="match status" value="1"/>
</dbReference>
<dbReference type="GO" id="GO:0032259">
    <property type="term" value="P:methylation"/>
    <property type="evidence" value="ECO:0007669"/>
    <property type="project" value="UniProtKB-KW"/>
</dbReference>
<feature type="active site" description="Proton acceptor" evidence="4">
    <location>
        <position position="241"/>
    </location>
</feature>
<keyword evidence="8" id="KW-1185">Reference proteome</keyword>
<evidence type="ECO:0000313" key="8">
    <source>
        <dbReference type="Proteomes" id="UP000541154"/>
    </source>
</evidence>
<dbReference type="Proteomes" id="UP000541154">
    <property type="component" value="Unassembled WGS sequence"/>
</dbReference>
<name>A0A8H6A5Y9_PETAA</name>
<evidence type="ECO:0000256" key="3">
    <source>
        <dbReference type="ARBA" id="ARBA00022691"/>
    </source>
</evidence>
<dbReference type="SUPFAM" id="SSF46785">
    <property type="entry name" value="Winged helix' DNA-binding domain"/>
    <property type="match status" value="1"/>
</dbReference>
<dbReference type="EMBL" id="SPNV01000094">
    <property type="protein sequence ID" value="KAF5861654.1"/>
    <property type="molecule type" value="Genomic_DNA"/>
</dbReference>
<accession>A0A8H6A5Y9</accession>
<proteinExistence type="predicted"/>
<dbReference type="Pfam" id="PF00891">
    <property type="entry name" value="Methyltransf_2"/>
    <property type="match status" value="1"/>
</dbReference>
<dbReference type="Gene3D" id="1.10.10.10">
    <property type="entry name" value="Winged helix-like DNA-binding domain superfamily/Winged helix DNA-binding domain"/>
    <property type="match status" value="1"/>
</dbReference>
<dbReference type="InterPro" id="IPR012967">
    <property type="entry name" value="COMT_dimerisation"/>
</dbReference>
<evidence type="ECO:0000256" key="4">
    <source>
        <dbReference type="PIRSR" id="PIRSR005739-1"/>
    </source>
</evidence>
<dbReference type="SUPFAM" id="SSF53335">
    <property type="entry name" value="S-adenosyl-L-methionine-dependent methyltransferases"/>
    <property type="match status" value="1"/>
</dbReference>
<dbReference type="PROSITE" id="PS51683">
    <property type="entry name" value="SAM_OMT_II"/>
    <property type="match status" value="1"/>
</dbReference>
<evidence type="ECO:0000256" key="1">
    <source>
        <dbReference type="ARBA" id="ARBA00022603"/>
    </source>
</evidence>
<keyword evidence="1" id="KW-0489">Methyltransferase</keyword>
<dbReference type="InterPro" id="IPR029063">
    <property type="entry name" value="SAM-dependent_MTases_sf"/>
</dbReference>
<sequence length="335" mass="37887">MALKIAIDMELFIVLTKATSFVTWKELAAPKNAEKALVERIMRVLVANGFAEEHGPGKYTSTYLSNQMTEKASVGLLDSIFTDFLPAIHKTPIFLKHTSYQNPTNPTKGPVQYAYATTLSCWDWLAANPQALDRFNSFMEGGRGDMIYWADWFPVKERLLHGAVKGDVPFLVDVGGGRGHELRAFKQRFPMGPGQLVLEDLPFVIDDIQELDVDIKKVKYDFFCPQPVKGARAYYFKHILHDWSDENCQEILTNTAAAMKRGYSKILIEDYILPDQNADSRQTTMDMMVMVFCPGMERTQQMWTELLASVGLKVKKFWLPGHDGLGIIEAEISDS</sequence>
<evidence type="ECO:0000313" key="7">
    <source>
        <dbReference type="EMBL" id="KAF5861654.1"/>
    </source>
</evidence>
<dbReference type="GO" id="GO:0044550">
    <property type="term" value="P:secondary metabolite biosynthetic process"/>
    <property type="evidence" value="ECO:0007669"/>
    <property type="project" value="UniProtKB-ARBA"/>
</dbReference>
<protein>
    <recommendedName>
        <fullName evidence="9">O-methyltransferase domain-containing protein</fullName>
    </recommendedName>
</protein>
<keyword evidence="2" id="KW-0808">Transferase</keyword>
<gene>
    <name evidence="7" type="ORF">ETB97_012741</name>
</gene>
<dbReference type="Gene3D" id="3.40.50.150">
    <property type="entry name" value="Vaccinia Virus protein VP39"/>
    <property type="match status" value="1"/>
</dbReference>
<dbReference type="AlphaFoldDB" id="A0A8H6A5Y9"/>
<reference evidence="7 8" key="1">
    <citation type="submission" date="2019-04" db="EMBL/GenBank/DDBJ databases">
        <title>Aspergillus burnettii sp. nov., novel species from soil in southeast Queensland.</title>
        <authorList>
            <person name="Gilchrist C.L.M."/>
            <person name="Pitt J.I."/>
            <person name="Lange L."/>
            <person name="Lacey H.J."/>
            <person name="Vuong D."/>
            <person name="Midgley D.J."/>
            <person name="Greenfield P."/>
            <person name="Bradbury M."/>
            <person name="Lacey E."/>
            <person name="Busk P.K."/>
            <person name="Pilgaard B."/>
            <person name="Chooi Y.H."/>
            <person name="Piggott A.M."/>
        </authorList>
    </citation>
    <scope>NUCLEOTIDE SEQUENCE [LARGE SCALE GENOMIC DNA]</scope>
    <source>
        <strain evidence="7 8">FRR 5400</strain>
    </source>
</reference>
<dbReference type="GO" id="GO:0008171">
    <property type="term" value="F:O-methyltransferase activity"/>
    <property type="evidence" value="ECO:0007669"/>
    <property type="project" value="InterPro"/>
</dbReference>
<dbReference type="InterPro" id="IPR016461">
    <property type="entry name" value="COMT-like"/>
</dbReference>
<keyword evidence="3" id="KW-0949">S-adenosyl-L-methionine</keyword>
<dbReference type="PANTHER" id="PTHR43712">
    <property type="entry name" value="PUTATIVE (AFU_ORTHOLOGUE AFUA_4G14580)-RELATED"/>
    <property type="match status" value="1"/>
</dbReference>
<dbReference type="PANTHER" id="PTHR43712:SF1">
    <property type="entry name" value="HYPOTHETICAL O-METHYLTRANSFERASE (EUROFUNG)-RELATED"/>
    <property type="match status" value="1"/>
</dbReference>
<dbReference type="InterPro" id="IPR001077">
    <property type="entry name" value="COMT_C"/>
</dbReference>
<feature type="domain" description="O-methyltransferase dimerisation" evidence="6">
    <location>
        <begin position="1"/>
        <end position="69"/>
    </location>
</feature>
<dbReference type="GO" id="GO:0046983">
    <property type="term" value="F:protein dimerization activity"/>
    <property type="evidence" value="ECO:0007669"/>
    <property type="project" value="InterPro"/>
</dbReference>
<organism evidence="7 8">
    <name type="scientific">Petromyces alliaceus</name>
    <name type="common">Aspergillus alliaceus</name>
    <dbReference type="NCBI Taxonomy" id="209559"/>
    <lineage>
        <taxon>Eukaryota</taxon>
        <taxon>Fungi</taxon>
        <taxon>Dikarya</taxon>
        <taxon>Ascomycota</taxon>
        <taxon>Pezizomycotina</taxon>
        <taxon>Eurotiomycetes</taxon>
        <taxon>Eurotiomycetidae</taxon>
        <taxon>Eurotiales</taxon>
        <taxon>Aspergillaceae</taxon>
        <taxon>Aspergillus</taxon>
        <taxon>Aspergillus subgen. Circumdati</taxon>
    </lineage>
</organism>
<evidence type="ECO:0000256" key="2">
    <source>
        <dbReference type="ARBA" id="ARBA00022679"/>
    </source>
</evidence>
<evidence type="ECO:0000259" key="6">
    <source>
        <dbReference type="Pfam" id="PF08100"/>
    </source>
</evidence>
<comment type="caution">
    <text evidence="7">The sequence shown here is derived from an EMBL/GenBank/DDBJ whole genome shotgun (WGS) entry which is preliminary data.</text>
</comment>
<evidence type="ECO:0008006" key="9">
    <source>
        <dbReference type="Google" id="ProtNLM"/>
    </source>
</evidence>
<dbReference type="Pfam" id="PF08100">
    <property type="entry name" value="Dimerisation"/>
    <property type="match status" value="1"/>
</dbReference>